<dbReference type="Gene3D" id="2.60.40.10">
    <property type="entry name" value="Immunoglobulins"/>
    <property type="match status" value="1"/>
</dbReference>
<evidence type="ECO:0000313" key="3">
    <source>
        <dbReference type="Proteomes" id="UP000050509"/>
    </source>
</evidence>
<accession>A0A0P9F5N3</accession>
<dbReference type="SUPFAM" id="SSF49299">
    <property type="entry name" value="PKD domain"/>
    <property type="match status" value="1"/>
</dbReference>
<dbReference type="InterPro" id="IPR035986">
    <property type="entry name" value="PKD_dom_sf"/>
</dbReference>
<keyword evidence="1" id="KW-0732">Signal</keyword>
<dbReference type="Proteomes" id="UP000050509">
    <property type="component" value="Unassembled WGS sequence"/>
</dbReference>
<evidence type="ECO:0008006" key="4">
    <source>
        <dbReference type="Google" id="ProtNLM"/>
    </source>
</evidence>
<dbReference type="InterPro" id="IPR013783">
    <property type="entry name" value="Ig-like_fold"/>
</dbReference>
<dbReference type="EMBL" id="LJCR01000763">
    <property type="protein sequence ID" value="KPV51817.1"/>
    <property type="molecule type" value="Genomic_DNA"/>
</dbReference>
<keyword evidence="3" id="KW-1185">Reference proteome</keyword>
<feature type="signal peptide" evidence="1">
    <location>
        <begin position="1"/>
        <end position="18"/>
    </location>
</feature>
<evidence type="ECO:0000256" key="1">
    <source>
        <dbReference type="SAM" id="SignalP"/>
    </source>
</evidence>
<gene>
    <name evidence="2" type="ORF">SE17_19075</name>
</gene>
<evidence type="ECO:0000313" key="2">
    <source>
        <dbReference type="EMBL" id="KPV51817.1"/>
    </source>
</evidence>
<comment type="caution">
    <text evidence="2">The sequence shown here is derived from an EMBL/GenBank/DDBJ whole genome shotgun (WGS) entry which is preliminary data.</text>
</comment>
<dbReference type="Pfam" id="PF22352">
    <property type="entry name" value="K319L-like_PKD"/>
    <property type="match status" value="1"/>
</dbReference>
<sequence length="201" mass="19800">MRKLLATTMLGGALLLGACGGTPTTVNDAANQAGTAVSDPTAGSLANDAATAVSDPSTATDVSGALNEAGTALADPTNAAMINEAATAVTGPEVATAVTDAAGALTAAASDVTLAQGQALVLDATKSAGDIKDYKWTITKAPAGAESVVGQVIKENSYGNVSIDPADYGKYFPQAGTYTVQLAVTDNAGKTATDDFDVMVP</sequence>
<organism evidence="2 3">
    <name type="scientific">Kouleothrix aurantiaca</name>
    <dbReference type="NCBI Taxonomy" id="186479"/>
    <lineage>
        <taxon>Bacteria</taxon>
        <taxon>Bacillati</taxon>
        <taxon>Chloroflexota</taxon>
        <taxon>Chloroflexia</taxon>
        <taxon>Chloroflexales</taxon>
        <taxon>Roseiflexineae</taxon>
        <taxon>Roseiflexaceae</taxon>
        <taxon>Kouleothrix</taxon>
    </lineage>
</organism>
<reference evidence="2 3" key="1">
    <citation type="submission" date="2015-09" db="EMBL/GenBank/DDBJ databases">
        <title>Draft genome sequence of Kouleothrix aurantiaca JCM 19913.</title>
        <authorList>
            <person name="Hemp J."/>
        </authorList>
    </citation>
    <scope>NUCLEOTIDE SEQUENCE [LARGE SCALE GENOMIC DNA]</scope>
    <source>
        <strain evidence="2 3">COM-B</strain>
    </source>
</reference>
<protein>
    <recommendedName>
        <fullName evidence="4">PKD domain-containing protein</fullName>
    </recommendedName>
</protein>
<dbReference type="AlphaFoldDB" id="A0A0P9F5N3"/>
<feature type="chain" id="PRO_5006156834" description="PKD domain-containing protein" evidence="1">
    <location>
        <begin position="19"/>
        <end position="201"/>
    </location>
</feature>
<name>A0A0P9F5N3_9CHLR</name>
<dbReference type="PROSITE" id="PS51257">
    <property type="entry name" value="PROKAR_LIPOPROTEIN"/>
    <property type="match status" value="1"/>
</dbReference>
<proteinExistence type="predicted"/>